<dbReference type="OrthoDB" id="9799122at2"/>
<feature type="domain" description="DSBA-like thioredoxin" evidence="1">
    <location>
        <begin position="3"/>
        <end position="203"/>
    </location>
</feature>
<evidence type="ECO:0000259" key="1">
    <source>
        <dbReference type="Pfam" id="PF01323"/>
    </source>
</evidence>
<dbReference type="Proteomes" id="UP000017747">
    <property type="component" value="Unassembled WGS sequence"/>
</dbReference>
<dbReference type="Pfam" id="PF01323">
    <property type="entry name" value="DSBA"/>
    <property type="match status" value="1"/>
</dbReference>
<reference evidence="2 3" key="1">
    <citation type="journal article" date="2014" name="Genome Announc.">
        <title>Genome Sequence of Youngiibacter fragilis, the Type Strain of the Genus Youngiibacter.</title>
        <authorList>
            <person name="Wawrik C.B."/>
            <person name="Callaghan A.V."/>
            <person name="Stamps B.W."/>
            <person name="Wawrik B."/>
        </authorList>
    </citation>
    <scope>NUCLEOTIDE SEQUENCE [LARGE SCALE GENOMIC DNA]</scope>
    <source>
        <strain evidence="2 3">232.1</strain>
    </source>
</reference>
<organism evidence="2 3">
    <name type="scientific">Youngiibacter fragilis 232.1</name>
    <dbReference type="NCBI Taxonomy" id="994573"/>
    <lineage>
        <taxon>Bacteria</taxon>
        <taxon>Bacillati</taxon>
        <taxon>Bacillota</taxon>
        <taxon>Clostridia</taxon>
        <taxon>Eubacteriales</taxon>
        <taxon>Clostridiaceae</taxon>
        <taxon>Youngiibacter</taxon>
    </lineage>
</organism>
<dbReference type="CDD" id="cd03024">
    <property type="entry name" value="DsbA_FrnE"/>
    <property type="match status" value="1"/>
</dbReference>
<dbReference type="AlphaFoldDB" id="V7I0W3"/>
<evidence type="ECO:0000313" key="2">
    <source>
        <dbReference type="EMBL" id="ETA79880.1"/>
    </source>
</evidence>
<protein>
    <submittedName>
        <fullName evidence="2">DSBA oxidoreductase</fullName>
    </submittedName>
</protein>
<dbReference type="PATRIC" id="fig|994573.3.peg.2879"/>
<dbReference type="STRING" id="994573.T472_0215265"/>
<dbReference type="eggNOG" id="COG2761">
    <property type="taxonomic scope" value="Bacteria"/>
</dbReference>
<dbReference type="Gene3D" id="3.40.30.10">
    <property type="entry name" value="Glutaredoxin"/>
    <property type="match status" value="1"/>
</dbReference>
<dbReference type="PANTHER" id="PTHR13887:SF41">
    <property type="entry name" value="THIOREDOXIN SUPERFAMILY PROTEIN"/>
    <property type="match status" value="1"/>
</dbReference>
<dbReference type="InterPro" id="IPR001853">
    <property type="entry name" value="DSBA-like_thioredoxin_dom"/>
</dbReference>
<dbReference type="EMBL" id="AXUN02000198">
    <property type="protein sequence ID" value="ETA79880.1"/>
    <property type="molecule type" value="Genomic_DNA"/>
</dbReference>
<dbReference type="GO" id="GO:0016491">
    <property type="term" value="F:oxidoreductase activity"/>
    <property type="evidence" value="ECO:0007669"/>
    <property type="project" value="InterPro"/>
</dbReference>
<accession>V7I0W3</accession>
<sequence length="212" mass="23637">MRIDIWSDYVCPFCYIGSTRLMKALEETGLKEGAEITYRSFQLDPDAKAGESGPYYRSLAEKYGISDEEAKSRIRQVAMMASRDGLNFTEELFHVSTFDAHRLGHLARKTGSGTKFTEAMYRSYFVDGLDISSKDVLLSIAGEAGLPHDEAMEVLEGSEYSYEVKKDQKDARDYGISGVPFFVVDGKYALSGAQSPESFRKALERARDGKLG</sequence>
<keyword evidence="3" id="KW-1185">Reference proteome</keyword>
<comment type="caution">
    <text evidence="2">The sequence shown here is derived from an EMBL/GenBank/DDBJ whole genome shotgun (WGS) entry which is preliminary data.</text>
</comment>
<evidence type="ECO:0000313" key="3">
    <source>
        <dbReference type="Proteomes" id="UP000017747"/>
    </source>
</evidence>
<gene>
    <name evidence="2" type="ORF">T472_0215265</name>
</gene>
<dbReference type="InterPro" id="IPR036249">
    <property type="entry name" value="Thioredoxin-like_sf"/>
</dbReference>
<proteinExistence type="predicted"/>
<dbReference type="SUPFAM" id="SSF52833">
    <property type="entry name" value="Thioredoxin-like"/>
    <property type="match status" value="1"/>
</dbReference>
<dbReference type="PANTHER" id="PTHR13887">
    <property type="entry name" value="GLUTATHIONE S-TRANSFERASE KAPPA"/>
    <property type="match status" value="1"/>
</dbReference>
<name>V7I0W3_9CLOT</name>